<dbReference type="InterPro" id="IPR010982">
    <property type="entry name" value="Lambda_DNA-bd_dom_sf"/>
</dbReference>
<comment type="caution">
    <text evidence="3">The sequence shown here is derived from an EMBL/GenBank/DDBJ whole genome shotgun (WGS) entry which is preliminary data.</text>
</comment>
<dbReference type="InterPro" id="IPR001387">
    <property type="entry name" value="Cro/C1-type_HTH"/>
</dbReference>
<dbReference type="SUPFAM" id="SSF47413">
    <property type="entry name" value="lambda repressor-like DNA-binding domains"/>
    <property type="match status" value="1"/>
</dbReference>
<dbReference type="HOGENOM" id="CLU_066192_4_7_9"/>
<dbReference type="Proteomes" id="UP000014040">
    <property type="component" value="Unassembled WGS sequence"/>
</dbReference>
<evidence type="ECO:0000256" key="1">
    <source>
        <dbReference type="ARBA" id="ARBA00023125"/>
    </source>
</evidence>
<gene>
    <name evidence="3" type="ORF">IIC_06117</name>
</gene>
<feature type="domain" description="HTH cro/C1-type" evidence="2">
    <location>
        <begin position="46"/>
        <end position="100"/>
    </location>
</feature>
<evidence type="ECO:0000259" key="2">
    <source>
        <dbReference type="PROSITE" id="PS50943"/>
    </source>
</evidence>
<protein>
    <recommendedName>
        <fullName evidence="2">HTH cro/C1-type domain-containing protein</fullName>
    </recommendedName>
</protein>
<dbReference type="PANTHER" id="PTHR46558:SF14">
    <property type="entry name" value="HTH-TYPE TRANSCRIPTIONAL REGULATOR ANSR"/>
    <property type="match status" value="1"/>
</dbReference>
<evidence type="ECO:0000313" key="4">
    <source>
        <dbReference type="Proteomes" id="UP000014040"/>
    </source>
</evidence>
<dbReference type="Pfam" id="PF01381">
    <property type="entry name" value="HTH_3"/>
    <property type="match status" value="1"/>
</dbReference>
<dbReference type="EMBL" id="AHES01000082">
    <property type="protein sequence ID" value="EOO65507.1"/>
    <property type="molecule type" value="Genomic_DNA"/>
</dbReference>
<dbReference type="AlphaFoldDB" id="R8GY13"/>
<sequence>MGMKGDMDVGKQNTDKNVISLNSDNLTSSKKTTGIGTEDGFDPRRLRYLRKKHGLKVEQIIEYIEVARSTYTGYEQGHRTPPPKTIVKLAEILHTTPNYLCGCSDIEENMNDDLKAMLTKMDLNWDGHKLTETQKIQIANIINGYFQSVPK</sequence>
<keyword evidence="1" id="KW-0238">DNA-binding</keyword>
<organism evidence="3 4">
    <name type="scientific">Bacillus cereus VD021</name>
    <dbReference type="NCBI Taxonomy" id="1053224"/>
    <lineage>
        <taxon>Bacteria</taxon>
        <taxon>Bacillati</taxon>
        <taxon>Bacillota</taxon>
        <taxon>Bacilli</taxon>
        <taxon>Bacillales</taxon>
        <taxon>Bacillaceae</taxon>
        <taxon>Bacillus</taxon>
        <taxon>Bacillus cereus group</taxon>
    </lineage>
</organism>
<dbReference type="PATRIC" id="fig|1053224.3.peg.6133"/>
<accession>R8GY13</accession>
<dbReference type="Gene3D" id="1.10.260.40">
    <property type="entry name" value="lambda repressor-like DNA-binding domains"/>
    <property type="match status" value="1"/>
</dbReference>
<dbReference type="GO" id="GO:0003677">
    <property type="term" value="F:DNA binding"/>
    <property type="evidence" value="ECO:0007669"/>
    <property type="project" value="UniProtKB-KW"/>
</dbReference>
<reference evidence="3 4" key="1">
    <citation type="submission" date="2012-12" db="EMBL/GenBank/DDBJ databases">
        <title>The Genome Sequence of Bacillus cereus VD021.</title>
        <authorList>
            <consortium name="The Broad Institute Genome Sequencing Platform"/>
            <consortium name="The Broad Institute Genome Sequencing Center for Infectious Disease"/>
            <person name="Feldgarden M."/>
            <person name="Van der Auwera G.A."/>
            <person name="Mahillon J."/>
            <person name="Duprez V."/>
            <person name="Timmery S."/>
            <person name="Mattelet C."/>
            <person name="Dierick K."/>
            <person name="Sun M."/>
            <person name="Yu Z."/>
            <person name="Zhu L."/>
            <person name="Hu X."/>
            <person name="Shank E.B."/>
            <person name="Swiecicka I."/>
            <person name="Hansen B.M."/>
            <person name="Andrup L."/>
            <person name="Walker B."/>
            <person name="Young S.K."/>
            <person name="Zeng Q."/>
            <person name="Gargeya S."/>
            <person name="Fitzgerald M."/>
            <person name="Haas B."/>
            <person name="Abouelleil A."/>
            <person name="Alvarado L."/>
            <person name="Arachchi H.M."/>
            <person name="Berlin A.M."/>
            <person name="Chapman S.B."/>
            <person name="Dewar J."/>
            <person name="Goldberg J."/>
            <person name="Griggs A."/>
            <person name="Gujja S."/>
            <person name="Hansen M."/>
            <person name="Howarth C."/>
            <person name="Imamovic A."/>
            <person name="Larimer J."/>
            <person name="McCowan C."/>
            <person name="Murphy C."/>
            <person name="Neiman D."/>
            <person name="Pearson M."/>
            <person name="Priest M."/>
            <person name="Roberts A."/>
            <person name="Saif S."/>
            <person name="Shea T."/>
            <person name="Sisk P."/>
            <person name="Sykes S."/>
            <person name="Wortman J."/>
            <person name="Nusbaum C."/>
            <person name="Birren B."/>
        </authorList>
    </citation>
    <scope>NUCLEOTIDE SEQUENCE [LARGE SCALE GENOMIC DNA]</scope>
    <source>
        <strain evidence="3 4">VD021</strain>
    </source>
</reference>
<dbReference type="PANTHER" id="PTHR46558">
    <property type="entry name" value="TRACRIPTIONAL REGULATORY PROTEIN-RELATED-RELATED"/>
    <property type="match status" value="1"/>
</dbReference>
<proteinExistence type="predicted"/>
<dbReference type="SMART" id="SM00530">
    <property type="entry name" value="HTH_XRE"/>
    <property type="match status" value="1"/>
</dbReference>
<evidence type="ECO:0000313" key="3">
    <source>
        <dbReference type="EMBL" id="EOO65507.1"/>
    </source>
</evidence>
<dbReference type="CDD" id="cd00093">
    <property type="entry name" value="HTH_XRE"/>
    <property type="match status" value="1"/>
</dbReference>
<dbReference type="PROSITE" id="PS50943">
    <property type="entry name" value="HTH_CROC1"/>
    <property type="match status" value="1"/>
</dbReference>
<name>R8GY13_BACCE</name>